<feature type="region of interest" description="Disordered" evidence="6">
    <location>
        <begin position="240"/>
        <end position="271"/>
    </location>
</feature>
<feature type="region of interest" description="Disordered" evidence="6">
    <location>
        <begin position="506"/>
        <end position="590"/>
    </location>
</feature>
<feature type="compositionally biased region" description="Basic residues" evidence="6">
    <location>
        <begin position="541"/>
        <end position="552"/>
    </location>
</feature>
<dbReference type="GO" id="GO:0032366">
    <property type="term" value="P:intracellular sterol transport"/>
    <property type="evidence" value="ECO:0007669"/>
    <property type="project" value="TreeGrafter"/>
</dbReference>
<feature type="compositionally biased region" description="Polar residues" evidence="6">
    <location>
        <begin position="95"/>
        <end position="114"/>
    </location>
</feature>
<name>G7E715_MIXOS</name>
<feature type="compositionally biased region" description="Basic and acidic residues" evidence="6">
    <location>
        <begin position="512"/>
        <end position="521"/>
    </location>
</feature>
<keyword evidence="9" id="KW-1185">Reference proteome</keyword>
<dbReference type="SMART" id="SM00568">
    <property type="entry name" value="GRAM"/>
    <property type="match status" value="1"/>
</dbReference>
<feature type="domain" description="VASt" evidence="7">
    <location>
        <begin position="604"/>
        <end position="774"/>
    </location>
</feature>
<evidence type="ECO:0000256" key="3">
    <source>
        <dbReference type="ARBA" id="ARBA00022692"/>
    </source>
</evidence>
<dbReference type="OrthoDB" id="2162691at2759"/>
<dbReference type="GO" id="GO:0005739">
    <property type="term" value="C:mitochondrion"/>
    <property type="evidence" value="ECO:0007669"/>
    <property type="project" value="TreeGrafter"/>
</dbReference>
<dbReference type="GO" id="GO:0032934">
    <property type="term" value="F:sterol binding"/>
    <property type="evidence" value="ECO:0007669"/>
    <property type="project" value="TreeGrafter"/>
</dbReference>
<dbReference type="PANTHER" id="PTHR23319">
    <property type="entry name" value="GRAM DOMAIN CONTAINING 1B, ISOFORM E"/>
    <property type="match status" value="1"/>
</dbReference>
<keyword evidence="4" id="KW-1133">Transmembrane helix</keyword>
<feature type="compositionally biased region" description="Polar residues" evidence="6">
    <location>
        <begin position="122"/>
        <end position="144"/>
    </location>
</feature>
<dbReference type="Gene3D" id="2.30.29.30">
    <property type="entry name" value="Pleckstrin-homology domain (PH domain)/Phosphotyrosine-binding domain (PTB)"/>
    <property type="match status" value="1"/>
</dbReference>
<dbReference type="EMBL" id="BABT02000153">
    <property type="protein sequence ID" value="GAA98625.1"/>
    <property type="molecule type" value="Genomic_DNA"/>
</dbReference>
<gene>
    <name evidence="8" type="primary">Mo05312</name>
    <name evidence="8" type="ORF">E5Q_05312</name>
</gene>
<evidence type="ECO:0000256" key="4">
    <source>
        <dbReference type="ARBA" id="ARBA00022989"/>
    </source>
</evidence>
<comment type="similarity">
    <text evidence="2">Belongs to the YSP2 family.</text>
</comment>
<feature type="compositionally biased region" description="Basic and acidic residues" evidence="6">
    <location>
        <begin position="530"/>
        <end position="540"/>
    </location>
</feature>
<dbReference type="InterPro" id="IPR031968">
    <property type="entry name" value="VASt"/>
</dbReference>
<dbReference type="eggNOG" id="KOG1032">
    <property type="taxonomic scope" value="Eukaryota"/>
</dbReference>
<sequence length="958" mass="102730">MVGLLSRIKGLADNAGDANPGRSSSETPSSSANTSPAKMRTPDKAIRNEPVHGDHAHLEPENSVDYAAPRKSMTMPTIATAGHQIPTIDIASPQSEMAPQFSSLSRDRSNTMPSEQIGRKPSINSTLSASHNDATRRQSISSRVTPADISHNEKHPALTAILSPGAEGPSEQGSLTLDHLLDVQPTNATGPLGSQPEMIIQAQQRRASGQTGLSGSPLTQSMSRRASAFSELDLNASGKDAVSLAQSQSDSALNSRGGSPPNDAHPPNGLGALAAVNTVGGTNQLAVSSSSRLGIASDSPSRRGSISAPKSPMLSGKKGNKQIGGIGSALAMSGATLASPAPALTQPIRVGRMSGDDYANSDRASYYGDADGDDSSSHYGAGYAVASSKRNADFHVLFKTIPEDDYLIEDYGCALQRDILIQGRLYISEHHLCFNANIFGWVTTLVVPFTEVVTIEKRMTAFVIPNAVQVATLHAKHIFASFLSRDTTYDLVTNIWRISHPDVPQVALRGNGAHENDHDSSDEGPEEGEGLERSSTEGARKRIARRLRGRSRGAKDQDSPTKPKDGIEVAAQSNGTAETARPVKGKKETHPVTECDCLTKKEHFANVVLDQVYPTSPEKLHNLVYTSAFFKDFATNNQKLTDIQMSDWKPSTEGTGLLERSMTYIKPLSGPVGPKSTKCHLTDANIHIDYDAYLTTLTTTKTPDVPSGGSFAVKTKTCIMWAKNDSARMVVTTEVEWFKSSFLKSVITSSALEGQKTLYKEMDKEMRTYIQQHRTEFGSVTADPGEEDEEPAMPAPITETKASETPDEQPQTTLFGFDLGPLSQYVSPVSDFLSSASESIADLTGQASPTAIILSLVIFVLLVSNIKSLMTSRHPERPRSLRTGSADDHAHQVADAVKDVLHEYFAFTKQHPEAIPSASTTNLPATLSGATEINEITQAIAALEARLAKLKQSIDQVD</sequence>
<dbReference type="InterPro" id="IPR011993">
    <property type="entry name" value="PH-like_dom_sf"/>
</dbReference>
<feature type="compositionally biased region" description="Low complexity" evidence="6">
    <location>
        <begin position="23"/>
        <end position="37"/>
    </location>
</feature>
<dbReference type="PANTHER" id="PTHR23319:SF4">
    <property type="entry name" value="GRAM DOMAIN CONTAINING 1B, ISOFORM E"/>
    <property type="match status" value="1"/>
</dbReference>
<evidence type="ECO:0000259" key="7">
    <source>
        <dbReference type="PROSITE" id="PS51778"/>
    </source>
</evidence>
<keyword evidence="3" id="KW-0812">Transmembrane</keyword>
<dbReference type="GO" id="GO:0032541">
    <property type="term" value="C:cortical endoplasmic reticulum"/>
    <property type="evidence" value="ECO:0007669"/>
    <property type="project" value="TreeGrafter"/>
</dbReference>
<evidence type="ECO:0000256" key="1">
    <source>
        <dbReference type="ARBA" id="ARBA00004167"/>
    </source>
</evidence>
<dbReference type="STRING" id="764103.G7E715"/>
<dbReference type="AlphaFoldDB" id="G7E715"/>
<comment type="subcellular location">
    <subcellularLocation>
        <location evidence="1">Membrane</location>
        <topology evidence="1">Single-pass membrane protein</topology>
    </subcellularLocation>
</comment>
<comment type="caution">
    <text evidence="8">The sequence shown here is derived from an EMBL/GenBank/DDBJ whole genome shotgun (WGS) entry which is preliminary data.</text>
</comment>
<dbReference type="GO" id="GO:0140268">
    <property type="term" value="C:endoplasmic reticulum-plasma membrane contact site"/>
    <property type="evidence" value="ECO:0007669"/>
    <property type="project" value="TreeGrafter"/>
</dbReference>
<feature type="region of interest" description="Disordered" evidence="6">
    <location>
        <begin position="202"/>
        <end position="224"/>
    </location>
</feature>
<feature type="compositionally biased region" description="Basic and acidic residues" evidence="6">
    <location>
        <begin position="40"/>
        <end position="60"/>
    </location>
</feature>
<evidence type="ECO:0000313" key="8">
    <source>
        <dbReference type="EMBL" id="GAA98625.1"/>
    </source>
</evidence>
<organism evidence="8 9">
    <name type="scientific">Mixia osmundae (strain CBS 9802 / IAM 14324 / JCM 22182 / KY 12970)</name>
    <dbReference type="NCBI Taxonomy" id="764103"/>
    <lineage>
        <taxon>Eukaryota</taxon>
        <taxon>Fungi</taxon>
        <taxon>Dikarya</taxon>
        <taxon>Basidiomycota</taxon>
        <taxon>Pucciniomycotina</taxon>
        <taxon>Mixiomycetes</taxon>
        <taxon>Mixiales</taxon>
        <taxon>Mixiaceae</taxon>
        <taxon>Mixia</taxon>
    </lineage>
</organism>
<evidence type="ECO:0000313" key="9">
    <source>
        <dbReference type="Proteomes" id="UP000009131"/>
    </source>
</evidence>
<keyword evidence="5" id="KW-0472">Membrane</keyword>
<accession>G7E715</accession>
<dbReference type="InterPro" id="IPR051482">
    <property type="entry name" value="Cholesterol_transport"/>
</dbReference>
<dbReference type="CDD" id="cd13220">
    <property type="entry name" value="PH-GRAM_GRAMDC"/>
    <property type="match status" value="1"/>
</dbReference>
<dbReference type="PROSITE" id="PS51778">
    <property type="entry name" value="VAST"/>
    <property type="match status" value="1"/>
</dbReference>
<evidence type="ECO:0000256" key="2">
    <source>
        <dbReference type="ARBA" id="ARBA00006582"/>
    </source>
</evidence>
<dbReference type="Proteomes" id="UP000009131">
    <property type="component" value="Unassembled WGS sequence"/>
</dbReference>
<feature type="compositionally biased region" description="Polar residues" evidence="6">
    <location>
        <begin position="244"/>
        <end position="257"/>
    </location>
</feature>
<reference evidence="8 9" key="1">
    <citation type="journal article" date="2011" name="J. Gen. Appl. Microbiol.">
        <title>Draft genome sequencing of the enigmatic basidiomycete Mixia osmundae.</title>
        <authorList>
            <person name="Nishida H."/>
            <person name="Nagatsuka Y."/>
            <person name="Sugiyama J."/>
        </authorList>
    </citation>
    <scope>NUCLEOTIDE SEQUENCE [LARGE SCALE GENOMIC DNA]</scope>
    <source>
        <strain evidence="9">CBS 9802 / IAM 14324 / JCM 22182 / KY 12970</strain>
    </source>
</reference>
<dbReference type="FunCoup" id="G7E715">
    <property type="interactions" value="85"/>
</dbReference>
<feature type="region of interest" description="Disordered" evidence="6">
    <location>
        <begin position="1"/>
        <end position="69"/>
    </location>
</feature>
<proteinExistence type="inferred from homology"/>
<feature type="region of interest" description="Disordered" evidence="6">
    <location>
        <begin position="95"/>
        <end position="145"/>
    </location>
</feature>
<dbReference type="Pfam" id="PF02893">
    <property type="entry name" value="GRAM"/>
    <property type="match status" value="1"/>
</dbReference>
<dbReference type="GO" id="GO:0005789">
    <property type="term" value="C:endoplasmic reticulum membrane"/>
    <property type="evidence" value="ECO:0007669"/>
    <property type="project" value="TreeGrafter"/>
</dbReference>
<evidence type="ECO:0000256" key="5">
    <source>
        <dbReference type="ARBA" id="ARBA00023136"/>
    </source>
</evidence>
<feature type="compositionally biased region" description="Polar residues" evidence="6">
    <location>
        <begin position="288"/>
        <end position="304"/>
    </location>
</feature>
<dbReference type="InterPro" id="IPR004182">
    <property type="entry name" value="GRAM"/>
</dbReference>
<dbReference type="GO" id="GO:0005886">
    <property type="term" value="C:plasma membrane"/>
    <property type="evidence" value="ECO:0007669"/>
    <property type="project" value="TreeGrafter"/>
</dbReference>
<dbReference type="GO" id="GO:0120015">
    <property type="term" value="F:sterol transfer activity"/>
    <property type="evidence" value="ECO:0007669"/>
    <property type="project" value="TreeGrafter"/>
</dbReference>
<evidence type="ECO:0000256" key="6">
    <source>
        <dbReference type="SAM" id="MobiDB-lite"/>
    </source>
</evidence>
<protein>
    <recommendedName>
        <fullName evidence="7">VASt domain-containing protein</fullName>
    </recommendedName>
</protein>
<dbReference type="RefSeq" id="XP_014567568.1">
    <property type="nucleotide sequence ID" value="XM_014712082.1"/>
</dbReference>
<reference evidence="8 9" key="2">
    <citation type="journal article" date="2012" name="Open Biol.">
        <title>Characteristics of nucleosomes and linker DNA regions on the genome of the basidiomycete Mixia osmundae revealed by mono- and dinucleosome mapping.</title>
        <authorList>
            <person name="Nishida H."/>
            <person name="Kondo S."/>
            <person name="Matsumoto T."/>
            <person name="Suzuki Y."/>
            <person name="Yoshikawa H."/>
            <person name="Taylor T.D."/>
            <person name="Sugiyama J."/>
        </authorList>
    </citation>
    <scope>NUCLEOTIDE SEQUENCE [LARGE SCALE GENOMIC DNA]</scope>
    <source>
        <strain evidence="9">CBS 9802 / IAM 14324 / JCM 22182 / KY 12970</strain>
    </source>
</reference>
<feature type="compositionally biased region" description="Basic and acidic residues" evidence="6">
    <location>
        <begin position="553"/>
        <end position="567"/>
    </location>
</feature>
<dbReference type="Pfam" id="PF16016">
    <property type="entry name" value="VASt"/>
    <property type="match status" value="1"/>
</dbReference>
<dbReference type="InParanoid" id="G7E715"/>
<feature type="region of interest" description="Disordered" evidence="6">
    <location>
        <begin position="288"/>
        <end position="319"/>
    </location>
</feature>
<dbReference type="HOGENOM" id="CLU_308176_0_0_1"/>